<organism evidence="2 3">
    <name type="scientific">Entamoeba invadens IP1</name>
    <dbReference type="NCBI Taxonomy" id="370355"/>
    <lineage>
        <taxon>Eukaryota</taxon>
        <taxon>Amoebozoa</taxon>
        <taxon>Evosea</taxon>
        <taxon>Archamoebae</taxon>
        <taxon>Mastigamoebida</taxon>
        <taxon>Entamoebidae</taxon>
        <taxon>Entamoeba</taxon>
    </lineage>
</organism>
<protein>
    <submittedName>
        <fullName evidence="2">Uncharacterized protein</fullName>
    </submittedName>
</protein>
<evidence type="ECO:0000313" key="2">
    <source>
        <dbReference type="EMBL" id="ELP84442.1"/>
    </source>
</evidence>
<dbReference type="AlphaFoldDB" id="A0A0A1TVK2"/>
<dbReference type="GeneID" id="14883441"/>
<feature type="compositionally biased region" description="Low complexity" evidence="1">
    <location>
        <begin position="195"/>
        <end position="212"/>
    </location>
</feature>
<accession>A0A0A1TVK2</accession>
<dbReference type="VEuPathDB" id="AmoebaDB:EIN_167470"/>
<dbReference type="EMBL" id="KB207112">
    <property type="protein sequence ID" value="ELP84442.1"/>
    <property type="molecule type" value="Genomic_DNA"/>
</dbReference>
<evidence type="ECO:0000313" key="3">
    <source>
        <dbReference type="Proteomes" id="UP000014680"/>
    </source>
</evidence>
<name>A0A0A1TVK2_ENTIV</name>
<dbReference type="Proteomes" id="UP000014680">
    <property type="component" value="Unassembled WGS sequence"/>
</dbReference>
<gene>
    <name evidence="2" type="ORF">EIN_167470</name>
</gene>
<reference evidence="2 3" key="1">
    <citation type="submission" date="2012-10" db="EMBL/GenBank/DDBJ databases">
        <authorList>
            <person name="Zafar N."/>
            <person name="Inman J."/>
            <person name="Hall N."/>
            <person name="Lorenzi H."/>
            <person name="Caler E."/>
        </authorList>
    </citation>
    <scope>NUCLEOTIDE SEQUENCE [LARGE SCALE GENOMIC DNA]</scope>
    <source>
        <strain evidence="2 3">IP1</strain>
    </source>
</reference>
<dbReference type="RefSeq" id="XP_004183788.1">
    <property type="nucleotide sequence ID" value="XM_004183740.1"/>
</dbReference>
<feature type="compositionally biased region" description="Basic and acidic residues" evidence="1">
    <location>
        <begin position="104"/>
        <end position="172"/>
    </location>
</feature>
<keyword evidence="3" id="KW-1185">Reference proteome</keyword>
<evidence type="ECO:0000256" key="1">
    <source>
        <dbReference type="SAM" id="MobiDB-lite"/>
    </source>
</evidence>
<proteinExistence type="predicted"/>
<sequence length="222" mass="25913">MTDLQSNIYNVKAENLYNKENEKIMMSGVVLSIEMSALKRKMLQILSSFLKMEHYSDYISGRRNLNNFIQQLGMFVNPNFDANQPKSFLELPEPQVYGLQPSHLKTERQQEDRKEAYPYRNEKETLNELRDEHQKTEERKRQQDREDAKLYKKTEETPEKAKFTIEKIKDPNAEPIPPPPFPKYVVKKKKGADGGITHPTTTPKKTTGYKKGSSSDFSMEEF</sequence>
<feature type="region of interest" description="Disordered" evidence="1">
    <location>
        <begin position="101"/>
        <end position="222"/>
    </location>
</feature>
<dbReference type="KEGG" id="eiv:EIN_167470"/>